<dbReference type="Gene3D" id="3.20.20.150">
    <property type="entry name" value="Divalent-metal-dependent TIM barrel enzymes"/>
    <property type="match status" value="1"/>
</dbReference>
<dbReference type="GO" id="GO:0008903">
    <property type="term" value="F:hydroxypyruvate isomerase activity"/>
    <property type="evidence" value="ECO:0007669"/>
    <property type="project" value="TreeGrafter"/>
</dbReference>
<sequence length="296" mass="31650">MPRLAANLSFLYQELPFEARLAAAAQDGFGGVEFLSPYEWEPGWLAEQLRAHGLQQVLFNAPAGGGTLAAVRSAWAEGWRGTASLPGAQRQFEYGIELALDYAQALGCSRIHVMSGAHPAPLAHGGSLRQQWLRRLGWAAERAARRHSPGAAPIVLLIEAINHQDMPGYWLHTQQQALAALQEIGHPHLGLQLDLYHCQMTEGDAQTQLQRGLDSGLLRHVQIAAVPGRGEPDAGAVDGPALLRQLDAVVHGREIQIGPGVIGIEQIAVDSEVFDLKAPGDNLLAHLHPAVAAAGG</sequence>
<organism evidence="3 4">
    <name type="scientific">Vandammella animalimorsus</name>
    <dbReference type="NCBI Taxonomy" id="2029117"/>
    <lineage>
        <taxon>Bacteria</taxon>
        <taxon>Pseudomonadati</taxon>
        <taxon>Pseudomonadota</taxon>
        <taxon>Betaproteobacteria</taxon>
        <taxon>Burkholderiales</taxon>
        <taxon>Comamonadaceae</taxon>
        <taxon>Vandammella</taxon>
    </lineage>
</organism>
<dbReference type="InterPro" id="IPR013022">
    <property type="entry name" value="Xyl_isomerase-like_TIM-brl"/>
</dbReference>
<gene>
    <name evidence="3" type="ORF">CK623_02080</name>
</gene>
<evidence type="ECO:0000256" key="1">
    <source>
        <dbReference type="ARBA" id="ARBA00023235"/>
    </source>
</evidence>
<dbReference type="PIRSF" id="PIRSF006241">
    <property type="entry name" value="HyI"/>
    <property type="match status" value="1"/>
</dbReference>
<dbReference type="RefSeq" id="WP_095556129.1">
    <property type="nucleotide sequence ID" value="NZ_NSJD01000001.1"/>
</dbReference>
<proteinExistence type="predicted"/>
<feature type="non-terminal residue" evidence="3">
    <location>
        <position position="296"/>
    </location>
</feature>
<evidence type="ECO:0000313" key="3">
    <source>
        <dbReference type="EMBL" id="PAT41712.1"/>
    </source>
</evidence>
<dbReference type="EMBL" id="NSJD01000001">
    <property type="protein sequence ID" value="PAT41712.1"/>
    <property type="molecule type" value="Genomic_DNA"/>
</dbReference>
<dbReference type="PANTHER" id="PTHR43489">
    <property type="entry name" value="ISOMERASE"/>
    <property type="match status" value="1"/>
</dbReference>
<dbReference type="PANTHER" id="PTHR43489:SF6">
    <property type="entry name" value="HYDROXYPYRUVATE ISOMERASE-RELATED"/>
    <property type="match status" value="1"/>
</dbReference>
<dbReference type="InterPro" id="IPR026040">
    <property type="entry name" value="HyI-like"/>
</dbReference>
<accession>A0A2A2AVK9</accession>
<comment type="caution">
    <text evidence="3">The sequence shown here is derived from an EMBL/GenBank/DDBJ whole genome shotgun (WGS) entry which is preliminary data.</text>
</comment>
<dbReference type="InterPro" id="IPR036237">
    <property type="entry name" value="Xyl_isomerase-like_sf"/>
</dbReference>
<evidence type="ECO:0000259" key="2">
    <source>
        <dbReference type="Pfam" id="PF01261"/>
    </source>
</evidence>
<dbReference type="AlphaFoldDB" id="A0A2A2AVK9"/>
<dbReference type="Pfam" id="PF01261">
    <property type="entry name" value="AP_endonuc_2"/>
    <property type="match status" value="1"/>
</dbReference>
<name>A0A2A2AVK9_9BURK</name>
<evidence type="ECO:0000313" key="4">
    <source>
        <dbReference type="Proteomes" id="UP000218644"/>
    </source>
</evidence>
<keyword evidence="1" id="KW-0413">Isomerase</keyword>
<dbReference type="GO" id="GO:0046487">
    <property type="term" value="P:glyoxylate metabolic process"/>
    <property type="evidence" value="ECO:0007669"/>
    <property type="project" value="TreeGrafter"/>
</dbReference>
<protein>
    <recommendedName>
        <fullName evidence="2">Xylose isomerase-like TIM barrel domain-containing protein</fullName>
    </recommendedName>
</protein>
<dbReference type="Proteomes" id="UP000218644">
    <property type="component" value="Unassembled WGS sequence"/>
</dbReference>
<dbReference type="SUPFAM" id="SSF51658">
    <property type="entry name" value="Xylose isomerase-like"/>
    <property type="match status" value="1"/>
</dbReference>
<reference evidence="3 4" key="1">
    <citation type="submission" date="2017-08" db="EMBL/GenBank/DDBJ databases">
        <title>WGS of Clinical strains of the CDC Group NO-1 linked to zoonotic infections in humans.</title>
        <authorList>
            <person name="Bernier A.-M."/>
            <person name="Bernard K."/>
        </authorList>
    </citation>
    <scope>NUCLEOTIDE SEQUENCE [LARGE SCALE GENOMIC DNA]</scope>
    <source>
        <strain evidence="3 4">NML79-0751</strain>
    </source>
</reference>
<dbReference type="InterPro" id="IPR050417">
    <property type="entry name" value="Sugar_Epim/Isomerase"/>
</dbReference>
<feature type="domain" description="Xylose isomerase-like TIM barrel" evidence="2">
    <location>
        <begin position="21"/>
        <end position="248"/>
    </location>
</feature>